<dbReference type="PANTHER" id="PTHR23161:SF2">
    <property type="entry name" value="PROTEIN CIP2A"/>
    <property type="match status" value="1"/>
</dbReference>
<keyword evidence="4" id="KW-1185">Reference proteome</keyword>
<evidence type="ECO:0000256" key="1">
    <source>
        <dbReference type="SAM" id="MobiDB-lite"/>
    </source>
</evidence>
<evidence type="ECO:0000313" key="3">
    <source>
        <dbReference type="EMBL" id="KAG5850358.1"/>
    </source>
</evidence>
<proteinExistence type="predicted"/>
<accession>A0A9D3MPT7</accession>
<sequence length="897" mass="99931">MDATTCLKSLLLAISQYRNSRSATNASQLKTQIDDLSGVKCGRLLVSGQVLPSECLSGLVELVGDPNTCPALTGTIISLLAQLAADNESREALHSRYNLTGTLASVIHCNSATPREPVVLQCLQVLQKLTYSMRIPHCTPYMDELIAFLIQHVQSPNEDITMPCLGVLANLCRSNLFVQTHVKSLSHVKAFYRTLINFLAHSSLTVVVFALSILASLTLNEGVGEKLFHAKNIHQTFQLIFNIIVNGDGTLTCKYAVDLLVDLLKNPKIADYLTRYEHFSLCLSQVLGLLQGKDPDSAAMVLELLVALCSVPGLRRQLCQTVLRAQGPRLQALAKKEGRGQWVEPDPGLALLQWASLPLDGPEACYLQALSLFAELFEEVTVSVPSGSAQAFLDLLLPVLLGLLQGPSIPLSELQLKKHCVRAARVMDLLLVLSSDDAMKMQVSQQLSSQLCVLQVELLLSSSHMDMGFSCPATSSDLSQVGAEVILKVLQLMSRLKQLVRDMETSFYRILQDQRMVTPLSLALASDHREHVQTALRILLEAAPLPDFPAVILGECIAANNAYRHREMELSMQSPPNLGRSLAPLTAHPPTSSQSIHNLIEKLQSSMELQEQVKDVRVSEIMDVYEQKICALASKEGRLQDLLEAKALALSQADRLIAQYRCQRAQAEAEARKLASLLKEAERRKEELQGELSTQMLEAERAKADIQQLLQHNTRLQAESQEHQSLKGSYNELLHRYNECERMLKELQAAHISLNKQTDTLRKQNESLKVHQDRLLTQLAEQEEQIKGLDSGLQERRAEILDLQQELKRQDEHSRERETERKDMEDTIDMLRKDLSKTELAKKDASIKASSLELQKSQLEAKLQKKEEELSKHTQMIAMIHSLSSGKLKNETVNLSL</sequence>
<dbReference type="Gene3D" id="1.25.10.10">
    <property type="entry name" value="Leucine-rich Repeat Variant"/>
    <property type="match status" value="1"/>
</dbReference>
<dbReference type="SUPFAM" id="SSF48371">
    <property type="entry name" value="ARM repeat"/>
    <property type="match status" value="1"/>
</dbReference>
<dbReference type="InterPro" id="IPR016024">
    <property type="entry name" value="ARM-type_fold"/>
</dbReference>
<protein>
    <recommendedName>
        <fullName evidence="2">CIP2A N-terminal domain-containing protein</fullName>
    </recommendedName>
</protein>
<dbReference type="InterPro" id="IPR048701">
    <property type="entry name" value="CIP2A_N"/>
</dbReference>
<dbReference type="Proteomes" id="UP001044222">
    <property type="component" value="Unassembled WGS sequence"/>
</dbReference>
<feature type="domain" description="CIP2A N-terminal" evidence="2">
    <location>
        <begin position="21"/>
        <end position="569"/>
    </location>
</feature>
<dbReference type="InterPro" id="IPR042510">
    <property type="entry name" value="CIP2A"/>
</dbReference>
<dbReference type="Pfam" id="PF21044">
    <property type="entry name" value="CIP2A_N"/>
    <property type="match status" value="1"/>
</dbReference>
<gene>
    <name evidence="3" type="ORF">ANANG_G00081480</name>
</gene>
<comment type="caution">
    <text evidence="3">The sequence shown here is derived from an EMBL/GenBank/DDBJ whole genome shotgun (WGS) entry which is preliminary data.</text>
</comment>
<dbReference type="InterPro" id="IPR011989">
    <property type="entry name" value="ARM-like"/>
</dbReference>
<dbReference type="PANTHER" id="PTHR23161">
    <property type="entry name" value="PROTEIN CIP2A"/>
    <property type="match status" value="1"/>
</dbReference>
<dbReference type="EMBL" id="JAFIRN010000004">
    <property type="protein sequence ID" value="KAG5850358.1"/>
    <property type="molecule type" value="Genomic_DNA"/>
</dbReference>
<organism evidence="3 4">
    <name type="scientific">Anguilla anguilla</name>
    <name type="common">European freshwater eel</name>
    <name type="synonym">Muraena anguilla</name>
    <dbReference type="NCBI Taxonomy" id="7936"/>
    <lineage>
        <taxon>Eukaryota</taxon>
        <taxon>Metazoa</taxon>
        <taxon>Chordata</taxon>
        <taxon>Craniata</taxon>
        <taxon>Vertebrata</taxon>
        <taxon>Euteleostomi</taxon>
        <taxon>Actinopterygii</taxon>
        <taxon>Neopterygii</taxon>
        <taxon>Teleostei</taxon>
        <taxon>Anguilliformes</taxon>
        <taxon>Anguillidae</taxon>
        <taxon>Anguilla</taxon>
    </lineage>
</organism>
<dbReference type="AlphaFoldDB" id="A0A9D3MPT7"/>
<feature type="region of interest" description="Disordered" evidence="1">
    <location>
        <begin position="805"/>
        <end position="827"/>
    </location>
</feature>
<reference evidence="3" key="1">
    <citation type="submission" date="2021-01" db="EMBL/GenBank/DDBJ databases">
        <title>A chromosome-scale assembly of European eel, Anguilla anguilla.</title>
        <authorList>
            <person name="Henkel C."/>
            <person name="Jong-Raadsen S.A."/>
            <person name="Dufour S."/>
            <person name="Weltzien F.-A."/>
            <person name="Palstra A.P."/>
            <person name="Pelster B."/>
            <person name="Spaink H.P."/>
            <person name="Van Den Thillart G.E."/>
            <person name="Jansen H."/>
            <person name="Zahm M."/>
            <person name="Klopp C."/>
            <person name="Cedric C."/>
            <person name="Louis A."/>
            <person name="Berthelot C."/>
            <person name="Parey E."/>
            <person name="Roest Crollius H."/>
            <person name="Montfort J."/>
            <person name="Robinson-Rechavi M."/>
            <person name="Bucao C."/>
            <person name="Bouchez O."/>
            <person name="Gislard M."/>
            <person name="Lluch J."/>
            <person name="Milhes M."/>
            <person name="Lampietro C."/>
            <person name="Lopez Roques C."/>
            <person name="Donnadieu C."/>
            <person name="Braasch I."/>
            <person name="Desvignes T."/>
            <person name="Postlethwait J."/>
            <person name="Bobe J."/>
            <person name="Guiguen Y."/>
            <person name="Dirks R."/>
        </authorList>
    </citation>
    <scope>NUCLEOTIDE SEQUENCE</scope>
    <source>
        <strain evidence="3">Tag_6206</strain>
        <tissue evidence="3">Liver</tissue>
    </source>
</reference>
<evidence type="ECO:0000313" key="4">
    <source>
        <dbReference type="Proteomes" id="UP001044222"/>
    </source>
</evidence>
<name>A0A9D3MPT7_ANGAN</name>
<evidence type="ECO:0000259" key="2">
    <source>
        <dbReference type="Pfam" id="PF21044"/>
    </source>
</evidence>